<sequence>MLQVEPRLLAQLSKETGGGSCEVVG</sequence>
<protein>
    <submittedName>
        <fullName evidence="1">Uncharacterized protein</fullName>
    </submittedName>
</protein>
<name>A0A382TGV1_9ZZZZ</name>
<gene>
    <name evidence="1" type="ORF">METZ01_LOCUS374140</name>
</gene>
<dbReference type="AlphaFoldDB" id="A0A382TGV1"/>
<feature type="non-terminal residue" evidence="1">
    <location>
        <position position="25"/>
    </location>
</feature>
<reference evidence="1" key="1">
    <citation type="submission" date="2018-05" db="EMBL/GenBank/DDBJ databases">
        <authorList>
            <person name="Lanie J.A."/>
            <person name="Ng W.-L."/>
            <person name="Kazmierczak K.M."/>
            <person name="Andrzejewski T.M."/>
            <person name="Davidsen T.M."/>
            <person name="Wayne K.J."/>
            <person name="Tettelin H."/>
            <person name="Glass J.I."/>
            <person name="Rusch D."/>
            <person name="Podicherti R."/>
            <person name="Tsui H.-C.T."/>
            <person name="Winkler M.E."/>
        </authorList>
    </citation>
    <scope>NUCLEOTIDE SEQUENCE</scope>
</reference>
<accession>A0A382TGV1</accession>
<evidence type="ECO:0000313" key="1">
    <source>
        <dbReference type="EMBL" id="SVD21286.1"/>
    </source>
</evidence>
<dbReference type="EMBL" id="UINC01136488">
    <property type="protein sequence ID" value="SVD21286.1"/>
    <property type="molecule type" value="Genomic_DNA"/>
</dbReference>
<proteinExistence type="predicted"/>
<organism evidence="1">
    <name type="scientific">marine metagenome</name>
    <dbReference type="NCBI Taxonomy" id="408172"/>
    <lineage>
        <taxon>unclassified sequences</taxon>
        <taxon>metagenomes</taxon>
        <taxon>ecological metagenomes</taxon>
    </lineage>
</organism>